<keyword evidence="4 5" id="KW-0560">Oxidoreductase</keyword>
<dbReference type="InterPro" id="IPR000706">
    <property type="entry name" value="AGPR_type-1"/>
</dbReference>
<dbReference type="GO" id="GO:0070401">
    <property type="term" value="F:NADP+ binding"/>
    <property type="evidence" value="ECO:0007669"/>
    <property type="project" value="InterPro"/>
</dbReference>
<evidence type="ECO:0000256" key="4">
    <source>
        <dbReference type="ARBA" id="ARBA00023002"/>
    </source>
</evidence>
<dbReference type="Gene3D" id="3.40.50.720">
    <property type="entry name" value="NAD(P)-binding Rossmann-like Domain"/>
    <property type="match status" value="1"/>
</dbReference>
<reference evidence="8 9" key="1">
    <citation type="submission" date="2018-03" db="EMBL/GenBank/DDBJ databases">
        <title>Genomic Encyclopedia of Type Strains, Phase III (KMG-III): the genomes of soil and plant-associated and newly described type strains.</title>
        <authorList>
            <person name="Whitman W."/>
        </authorList>
    </citation>
    <scope>NUCLEOTIDE SEQUENCE [LARGE SCALE GENOMIC DNA]</scope>
    <source>
        <strain evidence="8 9">CGMCC 1.9313</strain>
    </source>
</reference>
<dbReference type="PROSITE" id="PS01224">
    <property type="entry name" value="ARGC"/>
    <property type="match status" value="1"/>
</dbReference>
<sequence length="328" mass="36119">MQKIKAGIIGGAGYTGGELIRLLVNHPNVDINFVHSNSNAGNLVSDVHTDLTGETSIAFTDTLSQDVDVLFLCVGHGDAKKFLDRNHIDERIKVIDLSQDFRLAENADFREGGFVYGLPELQKEKIRTAKNVANPGCFATCIQLALLPLAESGNLQNEIHISATTGSTGAGQSLSTTSHFSWRNNNSSVYKPFGHQHLNEITQSLNQAGSPITRDNMSFIPYRGDFTRGIIASLYTESDLSLEEASKVFSEYYKDHPFTHILKKNIDLKQVVNTNKCFLYLEKHDNKLLIISIIDNLLKGASGQAVQNMNLLFGFDEQAGLKLKAAAF</sequence>
<gene>
    <name evidence="5" type="primary">argC</name>
    <name evidence="8" type="ORF">B0I27_103207</name>
</gene>
<comment type="caution">
    <text evidence="8">The sequence shown here is derived from an EMBL/GenBank/DDBJ whole genome shotgun (WGS) entry which is preliminary data.</text>
</comment>
<dbReference type="GO" id="GO:0003942">
    <property type="term" value="F:N-acetyl-gamma-glutamyl-phosphate reductase activity"/>
    <property type="evidence" value="ECO:0007669"/>
    <property type="project" value="UniProtKB-UniRule"/>
</dbReference>
<dbReference type="InterPro" id="IPR058924">
    <property type="entry name" value="AGPR_dimerisation_dom"/>
</dbReference>
<evidence type="ECO:0000256" key="3">
    <source>
        <dbReference type="ARBA" id="ARBA00022857"/>
    </source>
</evidence>
<dbReference type="CDD" id="cd23934">
    <property type="entry name" value="AGPR_1_C"/>
    <property type="match status" value="1"/>
</dbReference>
<dbReference type="GO" id="GO:0006526">
    <property type="term" value="P:L-arginine biosynthetic process"/>
    <property type="evidence" value="ECO:0007669"/>
    <property type="project" value="UniProtKB-UniRule"/>
</dbReference>
<keyword evidence="5" id="KW-0963">Cytoplasm</keyword>
<proteinExistence type="inferred from homology"/>
<comment type="subcellular location">
    <subcellularLocation>
        <location evidence="5">Cytoplasm</location>
    </subcellularLocation>
</comment>
<keyword evidence="3 5" id="KW-0521">NADP</keyword>
<organism evidence="8 9">
    <name type="scientific">Arcticibacter pallidicorallinus</name>
    <dbReference type="NCBI Taxonomy" id="1259464"/>
    <lineage>
        <taxon>Bacteria</taxon>
        <taxon>Pseudomonadati</taxon>
        <taxon>Bacteroidota</taxon>
        <taxon>Sphingobacteriia</taxon>
        <taxon>Sphingobacteriales</taxon>
        <taxon>Sphingobacteriaceae</taxon>
        <taxon>Arcticibacter</taxon>
    </lineage>
</organism>
<evidence type="ECO:0000313" key="9">
    <source>
        <dbReference type="Proteomes" id="UP000238034"/>
    </source>
</evidence>
<dbReference type="OrthoDB" id="9801289at2"/>
<evidence type="ECO:0000256" key="2">
    <source>
        <dbReference type="ARBA" id="ARBA00022605"/>
    </source>
</evidence>
<evidence type="ECO:0000259" key="7">
    <source>
        <dbReference type="SMART" id="SM00859"/>
    </source>
</evidence>
<dbReference type="Pfam" id="PF22698">
    <property type="entry name" value="Semialdhyde_dhC_1"/>
    <property type="match status" value="1"/>
</dbReference>
<feature type="domain" description="Semialdehyde dehydrogenase NAD-binding" evidence="7">
    <location>
        <begin position="5"/>
        <end position="129"/>
    </location>
</feature>
<dbReference type="EC" id="1.2.1.38" evidence="5"/>
<dbReference type="InterPro" id="IPR050085">
    <property type="entry name" value="AGPR"/>
</dbReference>
<dbReference type="Gene3D" id="3.30.360.10">
    <property type="entry name" value="Dihydrodipicolinate Reductase, domain 2"/>
    <property type="match status" value="1"/>
</dbReference>
<comment type="catalytic activity">
    <reaction evidence="5">
        <text>N-acetyl-L-glutamate 5-semialdehyde + phosphate + NADP(+) = N-acetyl-L-glutamyl 5-phosphate + NADPH + H(+)</text>
        <dbReference type="Rhea" id="RHEA:21588"/>
        <dbReference type="ChEBI" id="CHEBI:15378"/>
        <dbReference type="ChEBI" id="CHEBI:29123"/>
        <dbReference type="ChEBI" id="CHEBI:43474"/>
        <dbReference type="ChEBI" id="CHEBI:57783"/>
        <dbReference type="ChEBI" id="CHEBI:57936"/>
        <dbReference type="ChEBI" id="CHEBI:58349"/>
        <dbReference type="EC" id="1.2.1.38"/>
    </reaction>
</comment>
<dbReference type="PANTHER" id="PTHR32338">
    <property type="entry name" value="N-ACETYL-GAMMA-GLUTAMYL-PHOSPHATE REDUCTASE, CHLOROPLASTIC-RELATED-RELATED"/>
    <property type="match status" value="1"/>
</dbReference>
<dbReference type="CDD" id="cd17895">
    <property type="entry name" value="AGPR_1_N"/>
    <property type="match status" value="1"/>
</dbReference>
<protein>
    <recommendedName>
        <fullName evidence="5">N-acetyl-gamma-glutamyl-phosphate reductase</fullName>
        <shortName evidence="5">AGPR</shortName>
        <ecNumber evidence="5">1.2.1.38</ecNumber>
    </recommendedName>
    <alternativeName>
        <fullName evidence="5">N-acetyl-glutamate semialdehyde dehydrogenase</fullName>
        <shortName evidence="5">NAGSA dehydrogenase</shortName>
    </alternativeName>
</protein>
<dbReference type="InterPro" id="IPR036291">
    <property type="entry name" value="NAD(P)-bd_dom_sf"/>
</dbReference>
<accession>A0A2T0U751</accession>
<evidence type="ECO:0000313" key="8">
    <source>
        <dbReference type="EMBL" id="PRY53737.1"/>
    </source>
</evidence>
<keyword evidence="1 5" id="KW-0055">Arginine biosynthesis</keyword>
<evidence type="ECO:0000256" key="6">
    <source>
        <dbReference type="PROSITE-ProRule" id="PRU10010"/>
    </source>
</evidence>
<dbReference type="NCBIfam" id="TIGR01850">
    <property type="entry name" value="argC"/>
    <property type="match status" value="1"/>
</dbReference>
<comment type="function">
    <text evidence="5">Catalyzes the NADPH-dependent reduction of N-acetyl-5-glutamyl phosphate to yield N-acetyl-L-glutamate 5-semialdehyde.</text>
</comment>
<dbReference type="GO" id="GO:0051287">
    <property type="term" value="F:NAD binding"/>
    <property type="evidence" value="ECO:0007669"/>
    <property type="project" value="InterPro"/>
</dbReference>
<name>A0A2T0U751_9SPHI</name>
<dbReference type="UniPathway" id="UPA00068">
    <property type="reaction ID" value="UER00108"/>
</dbReference>
<comment type="similarity">
    <text evidence="5">Belongs to the NAGSA dehydrogenase family. Type 1 subfamily.</text>
</comment>
<comment type="pathway">
    <text evidence="5">Amino-acid biosynthesis; L-arginine biosynthesis; N(2)-acetyl-L-ornithine from L-glutamate: step 3/4.</text>
</comment>
<evidence type="ECO:0000256" key="5">
    <source>
        <dbReference type="HAMAP-Rule" id="MF_00150"/>
    </source>
</evidence>
<dbReference type="EMBL" id="PVTH01000003">
    <property type="protein sequence ID" value="PRY53737.1"/>
    <property type="molecule type" value="Genomic_DNA"/>
</dbReference>
<dbReference type="InterPro" id="IPR000534">
    <property type="entry name" value="Semialdehyde_DH_NAD-bd"/>
</dbReference>
<dbReference type="Proteomes" id="UP000238034">
    <property type="component" value="Unassembled WGS sequence"/>
</dbReference>
<dbReference type="HAMAP" id="MF_00150">
    <property type="entry name" value="ArgC_type1"/>
    <property type="match status" value="1"/>
</dbReference>
<keyword evidence="2 5" id="KW-0028">Amino-acid biosynthesis</keyword>
<dbReference type="PANTHER" id="PTHR32338:SF10">
    <property type="entry name" value="N-ACETYL-GAMMA-GLUTAMYL-PHOSPHATE REDUCTASE, CHLOROPLASTIC-RELATED"/>
    <property type="match status" value="1"/>
</dbReference>
<dbReference type="SUPFAM" id="SSF55347">
    <property type="entry name" value="Glyceraldehyde-3-phosphate dehydrogenase-like, C-terminal domain"/>
    <property type="match status" value="1"/>
</dbReference>
<dbReference type="SMART" id="SM00859">
    <property type="entry name" value="Semialdhyde_dh"/>
    <property type="match status" value="1"/>
</dbReference>
<evidence type="ECO:0000256" key="1">
    <source>
        <dbReference type="ARBA" id="ARBA00022571"/>
    </source>
</evidence>
<dbReference type="RefSeq" id="WP_106292330.1">
    <property type="nucleotide sequence ID" value="NZ_PVTH01000003.1"/>
</dbReference>
<dbReference type="GO" id="GO:0005737">
    <property type="term" value="C:cytoplasm"/>
    <property type="evidence" value="ECO:0007669"/>
    <property type="project" value="UniProtKB-SubCell"/>
</dbReference>
<dbReference type="AlphaFoldDB" id="A0A2T0U751"/>
<dbReference type="InterPro" id="IPR023013">
    <property type="entry name" value="AGPR_AS"/>
</dbReference>
<dbReference type="SUPFAM" id="SSF51735">
    <property type="entry name" value="NAD(P)-binding Rossmann-fold domains"/>
    <property type="match status" value="1"/>
</dbReference>
<keyword evidence="9" id="KW-1185">Reference proteome</keyword>
<dbReference type="Pfam" id="PF01118">
    <property type="entry name" value="Semialdhyde_dh"/>
    <property type="match status" value="1"/>
</dbReference>
<feature type="active site" evidence="5 6">
    <location>
        <position position="137"/>
    </location>
</feature>